<keyword evidence="1" id="KW-0378">Hydrolase</keyword>
<dbReference type="EMBL" id="CP003282">
    <property type="protein sequence ID" value="AFG38419.1"/>
    <property type="molecule type" value="Genomic_DNA"/>
</dbReference>
<name>H9ULM6_SPIAZ</name>
<accession>H9ULM6</accession>
<dbReference type="OrthoDB" id="9801160at2"/>
<proteinExistence type="predicted"/>
<organism evidence="1 2">
    <name type="scientific">Spirochaeta africana (strain ATCC 700263 / DSM 8902 / Z-7692)</name>
    <dbReference type="NCBI Taxonomy" id="889378"/>
    <lineage>
        <taxon>Bacteria</taxon>
        <taxon>Pseudomonadati</taxon>
        <taxon>Spirochaetota</taxon>
        <taxon>Spirochaetia</taxon>
        <taxon>Spirochaetales</taxon>
        <taxon>Spirochaetaceae</taxon>
        <taxon>Spirochaeta</taxon>
    </lineage>
</organism>
<sequence>MSRKLNRQSFGSPGNAGNLPGRSEVDQLLLDWVPNERLRLHMYQLGGLLRAWAERQNLDEHEVWLWEAAGLLHDADWEQWPDDHCARIIDWGESAGWDPELLHAIASHGPLHFGVEPVNELDHLIYALDELSGFVHAVSLVRPEGYAGMQVKSVKKKLKDKSFAAQVNRAEITDAAERAGHSLDELIRFIIEVQPTVALPGS</sequence>
<dbReference type="GO" id="GO:0016787">
    <property type="term" value="F:hydrolase activity"/>
    <property type="evidence" value="ECO:0007669"/>
    <property type="project" value="UniProtKB-KW"/>
</dbReference>
<keyword evidence="2" id="KW-1185">Reference proteome</keyword>
<dbReference type="RefSeq" id="WP_014456401.1">
    <property type="nucleotide sequence ID" value="NC_017098.1"/>
</dbReference>
<dbReference type="Proteomes" id="UP000007383">
    <property type="component" value="Chromosome"/>
</dbReference>
<dbReference type="STRING" id="889378.Spiaf_2388"/>
<reference evidence="2" key="1">
    <citation type="journal article" date="2013" name="Stand. Genomic Sci.">
        <title>Complete genome sequence of the halophilic bacterium Spirochaeta africana type strain (Z-7692(T)) from the alkaline Lake Magadi in the East African Rift.</title>
        <authorList>
            <person name="Liolos K."/>
            <person name="Abt B."/>
            <person name="Scheuner C."/>
            <person name="Teshima H."/>
            <person name="Held B."/>
            <person name="Lapidus A."/>
            <person name="Nolan M."/>
            <person name="Lucas S."/>
            <person name="Deshpande S."/>
            <person name="Cheng J.F."/>
            <person name="Tapia R."/>
            <person name="Goodwin L.A."/>
            <person name="Pitluck S."/>
            <person name="Pagani I."/>
            <person name="Ivanova N."/>
            <person name="Mavromatis K."/>
            <person name="Mikhailova N."/>
            <person name="Huntemann M."/>
            <person name="Pati A."/>
            <person name="Chen A."/>
            <person name="Palaniappan K."/>
            <person name="Land M."/>
            <person name="Rohde M."/>
            <person name="Tindall B.J."/>
            <person name="Detter J.C."/>
            <person name="Goker M."/>
            <person name="Bristow J."/>
            <person name="Eisen J.A."/>
            <person name="Markowitz V."/>
            <person name="Hugenholtz P."/>
            <person name="Woyke T."/>
            <person name="Klenk H.P."/>
            <person name="Kyrpides N.C."/>
        </authorList>
    </citation>
    <scope>NUCLEOTIDE SEQUENCE</scope>
    <source>
        <strain evidence="2">ATCC 700263 / DSM 8902 / Z-7692</strain>
    </source>
</reference>
<dbReference type="PANTHER" id="PTHR38659:SF2">
    <property type="entry name" value="HDIG DOMAIN PROTEIN"/>
    <property type="match status" value="1"/>
</dbReference>
<dbReference type="AlphaFoldDB" id="H9ULM6"/>
<gene>
    <name evidence="1" type="ordered locus">Spiaf_2388</name>
</gene>
<evidence type="ECO:0000313" key="1">
    <source>
        <dbReference type="EMBL" id="AFG38419.1"/>
    </source>
</evidence>
<dbReference type="PATRIC" id="fig|889378.3.peg.2362"/>
<dbReference type="PANTHER" id="PTHR38659">
    <property type="entry name" value="METAL-DEPENDENT PHOSPHOHYDROLASE"/>
    <property type="match status" value="1"/>
</dbReference>
<evidence type="ECO:0000313" key="2">
    <source>
        <dbReference type="Proteomes" id="UP000007383"/>
    </source>
</evidence>
<dbReference type="KEGG" id="sfc:Spiaf_2388"/>
<dbReference type="HOGENOM" id="CLU_090635_0_0_12"/>
<dbReference type="SUPFAM" id="SSF109604">
    <property type="entry name" value="HD-domain/PDEase-like"/>
    <property type="match status" value="1"/>
</dbReference>
<dbReference type="eggNOG" id="COG2316">
    <property type="taxonomic scope" value="Bacteria"/>
</dbReference>
<protein>
    <submittedName>
        <fullName evidence="1">Putative HD superfamily hydrolase</fullName>
    </submittedName>
</protein>